<keyword evidence="3" id="KW-1185">Reference proteome</keyword>
<gene>
    <name evidence="2" type="ORF">G0028_05155</name>
</gene>
<reference evidence="2 3" key="1">
    <citation type="submission" date="2020-02" db="EMBL/GenBank/DDBJ databases">
        <title>Tigecycline-resistant Acinetobacter species from pigs and migratory birds.</title>
        <authorList>
            <person name="Chen C."/>
            <person name="Sun J."/>
            <person name="Liao X.-P."/>
            <person name="Liu Y.-H."/>
        </authorList>
    </citation>
    <scope>NUCLEOTIDE SEQUENCE [LARGE SCALE GENOMIC DNA]</scope>
    <source>
        <strain evidence="2 3">YH12207_T</strain>
    </source>
</reference>
<protein>
    <recommendedName>
        <fullName evidence="4">DUF3325 domain-containing protein</fullName>
    </recommendedName>
</protein>
<dbReference type="RefSeq" id="WP_180046265.1">
    <property type="nucleotide sequence ID" value="NZ_CP048659.1"/>
</dbReference>
<keyword evidence="1" id="KW-1133">Transmembrane helix</keyword>
<dbReference type="EMBL" id="CP048659">
    <property type="protein sequence ID" value="QOW45327.1"/>
    <property type="molecule type" value="Genomic_DNA"/>
</dbReference>
<evidence type="ECO:0000313" key="2">
    <source>
        <dbReference type="EMBL" id="QOW45327.1"/>
    </source>
</evidence>
<dbReference type="AlphaFoldDB" id="A0A7S6VUU2"/>
<evidence type="ECO:0000313" key="3">
    <source>
        <dbReference type="Proteomes" id="UP000593966"/>
    </source>
</evidence>
<keyword evidence="1" id="KW-0812">Transmembrane</keyword>
<organism evidence="2 3">
    <name type="scientific">Acinetobacter piscicola</name>
    <dbReference type="NCBI Taxonomy" id="2006115"/>
    <lineage>
        <taxon>Bacteria</taxon>
        <taxon>Pseudomonadati</taxon>
        <taxon>Pseudomonadota</taxon>
        <taxon>Gammaproteobacteria</taxon>
        <taxon>Moraxellales</taxon>
        <taxon>Moraxellaceae</taxon>
        <taxon>Acinetobacter</taxon>
    </lineage>
</organism>
<proteinExistence type="predicted"/>
<name>A0A7S6VUU2_9GAMM</name>
<keyword evidence="1" id="KW-0472">Membrane</keyword>
<accession>A0A7S6VUU2</accession>
<evidence type="ECO:0008006" key="4">
    <source>
        <dbReference type="Google" id="ProtNLM"/>
    </source>
</evidence>
<feature type="transmembrane region" description="Helical" evidence="1">
    <location>
        <begin position="34"/>
        <end position="53"/>
    </location>
</feature>
<dbReference type="Proteomes" id="UP000593966">
    <property type="component" value="Chromosome"/>
</dbReference>
<sequence length="82" mass="9321">MKILGICFVFLGAFSIYSSHHNQNLFAKPLPPLFKWLGMSALIISLVLLIISLPKLVACLIWVMLLITVWSFAPFLSLFKRK</sequence>
<evidence type="ECO:0000256" key="1">
    <source>
        <dbReference type="SAM" id="Phobius"/>
    </source>
</evidence>
<feature type="transmembrane region" description="Helical" evidence="1">
    <location>
        <begin position="60"/>
        <end position="79"/>
    </location>
</feature>